<feature type="coiled-coil region" evidence="6">
    <location>
        <begin position="681"/>
        <end position="711"/>
    </location>
</feature>
<feature type="compositionally biased region" description="Basic and acidic residues" evidence="7">
    <location>
        <begin position="835"/>
        <end position="856"/>
    </location>
</feature>
<keyword evidence="5" id="KW-0648">Protein biosynthesis</keyword>
<comment type="caution">
    <text evidence="9">The sequence shown here is derived from an EMBL/GenBank/DDBJ whole genome shotgun (WGS) entry which is preliminary data.</text>
</comment>
<comment type="subcellular location">
    <subcellularLocation>
        <location evidence="1">Cytoplasm</location>
    </subcellularLocation>
</comment>
<dbReference type="GO" id="GO:0043614">
    <property type="term" value="C:multi-eIF complex"/>
    <property type="evidence" value="ECO:0007669"/>
    <property type="project" value="TreeGrafter"/>
</dbReference>
<dbReference type="Proteomes" id="UP001300502">
    <property type="component" value="Unassembled WGS sequence"/>
</dbReference>
<dbReference type="InterPro" id="IPR054711">
    <property type="entry name" value="eIF3a_PCI_TPR-like"/>
</dbReference>
<feature type="compositionally biased region" description="Basic and acidic residues" evidence="7">
    <location>
        <begin position="786"/>
        <end position="807"/>
    </location>
</feature>
<dbReference type="InterPro" id="IPR000717">
    <property type="entry name" value="PCI_dom"/>
</dbReference>
<dbReference type="GO" id="GO:0001732">
    <property type="term" value="P:formation of cytoplasmic translation initiation complex"/>
    <property type="evidence" value="ECO:0007669"/>
    <property type="project" value="TreeGrafter"/>
</dbReference>
<keyword evidence="3" id="KW-0396">Initiation factor</keyword>
<feature type="region of interest" description="Disordered" evidence="7">
    <location>
        <begin position="613"/>
        <end position="634"/>
    </location>
</feature>
<reference evidence="9 10" key="1">
    <citation type="submission" date="2022-07" db="EMBL/GenBank/DDBJ databases">
        <title>Genome-wide signatures of adaptation to extreme environments.</title>
        <authorList>
            <person name="Cho C.H."/>
            <person name="Yoon H.S."/>
        </authorList>
    </citation>
    <scope>NUCLEOTIDE SEQUENCE [LARGE SCALE GENOMIC DNA]</scope>
    <source>
        <strain evidence="9 10">108.79 E11</strain>
    </source>
</reference>
<keyword evidence="2" id="KW-0963">Cytoplasm</keyword>
<evidence type="ECO:0000256" key="5">
    <source>
        <dbReference type="ARBA" id="ARBA00022917"/>
    </source>
</evidence>
<proteinExistence type="predicted"/>
<dbReference type="PROSITE" id="PS50250">
    <property type="entry name" value="PCI"/>
    <property type="match status" value="1"/>
</dbReference>
<dbReference type="GO" id="GO:0002188">
    <property type="term" value="P:translation reinitiation"/>
    <property type="evidence" value="ECO:0007669"/>
    <property type="project" value="TreeGrafter"/>
</dbReference>
<dbReference type="EMBL" id="JANCYU010000021">
    <property type="protein sequence ID" value="KAK4524014.1"/>
    <property type="molecule type" value="Genomic_DNA"/>
</dbReference>
<evidence type="ECO:0000256" key="1">
    <source>
        <dbReference type="ARBA" id="ARBA00004496"/>
    </source>
</evidence>
<dbReference type="InterPro" id="IPR027512">
    <property type="entry name" value="EIF3A"/>
</dbReference>
<dbReference type="Gene3D" id="4.10.860.10">
    <property type="entry name" value="UVR domain"/>
    <property type="match status" value="1"/>
</dbReference>
<evidence type="ECO:0000256" key="4">
    <source>
        <dbReference type="ARBA" id="ARBA00022884"/>
    </source>
</evidence>
<organism evidence="9 10">
    <name type="scientific">Galdieria yellowstonensis</name>
    <dbReference type="NCBI Taxonomy" id="3028027"/>
    <lineage>
        <taxon>Eukaryota</taxon>
        <taxon>Rhodophyta</taxon>
        <taxon>Bangiophyceae</taxon>
        <taxon>Galdieriales</taxon>
        <taxon>Galdieriaceae</taxon>
        <taxon>Galdieria</taxon>
    </lineage>
</organism>
<accession>A0AAV9I9Q8</accession>
<dbReference type="GO" id="GO:0071540">
    <property type="term" value="C:eukaryotic translation initiation factor 3 complex, eIF3e"/>
    <property type="evidence" value="ECO:0007669"/>
    <property type="project" value="TreeGrafter"/>
</dbReference>
<feature type="compositionally biased region" description="Basic and acidic residues" evidence="7">
    <location>
        <begin position="618"/>
        <end position="634"/>
    </location>
</feature>
<feature type="compositionally biased region" description="Basic and acidic residues" evidence="7">
    <location>
        <begin position="877"/>
        <end position="888"/>
    </location>
</feature>
<gene>
    <name evidence="9" type="ORF">GAYE_SCF01G1913</name>
</gene>
<evidence type="ECO:0000256" key="7">
    <source>
        <dbReference type="SAM" id="MobiDB-lite"/>
    </source>
</evidence>
<evidence type="ECO:0000256" key="3">
    <source>
        <dbReference type="ARBA" id="ARBA00022540"/>
    </source>
</evidence>
<protein>
    <recommendedName>
        <fullName evidence="8">PCI domain-containing protein</fullName>
    </recommendedName>
</protein>
<name>A0AAV9I9Q8_9RHOD</name>
<evidence type="ECO:0000313" key="10">
    <source>
        <dbReference type="Proteomes" id="UP001300502"/>
    </source>
</evidence>
<keyword evidence="10" id="KW-1185">Reference proteome</keyword>
<evidence type="ECO:0000259" key="8">
    <source>
        <dbReference type="PROSITE" id="PS50250"/>
    </source>
</evidence>
<dbReference type="GO" id="GO:0003729">
    <property type="term" value="F:mRNA binding"/>
    <property type="evidence" value="ECO:0007669"/>
    <property type="project" value="TreeGrafter"/>
</dbReference>
<evidence type="ECO:0000256" key="6">
    <source>
        <dbReference type="SAM" id="Coils"/>
    </source>
</evidence>
<keyword evidence="4" id="KW-0694">RNA-binding</keyword>
<feature type="region of interest" description="Disordered" evidence="7">
    <location>
        <begin position="786"/>
        <end position="888"/>
    </location>
</feature>
<evidence type="ECO:0000256" key="2">
    <source>
        <dbReference type="ARBA" id="ARBA00022490"/>
    </source>
</evidence>
<dbReference type="FunFam" id="4.10.860.10:FF:000001">
    <property type="entry name" value="Eukaryotic translation initiation factor 3 subunit A"/>
    <property type="match status" value="1"/>
</dbReference>
<dbReference type="GO" id="GO:0071541">
    <property type="term" value="C:eukaryotic translation initiation factor 3 complex, eIF3m"/>
    <property type="evidence" value="ECO:0007669"/>
    <property type="project" value="TreeGrafter"/>
</dbReference>
<evidence type="ECO:0000313" key="9">
    <source>
        <dbReference type="EMBL" id="KAK4524014.1"/>
    </source>
</evidence>
<dbReference type="GO" id="GO:0003743">
    <property type="term" value="F:translation initiation factor activity"/>
    <property type="evidence" value="ECO:0007669"/>
    <property type="project" value="UniProtKB-KW"/>
</dbReference>
<dbReference type="AlphaFoldDB" id="A0AAV9I9Q8"/>
<feature type="domain" description="PCI" evidence="8">
    <location>
        <begin position="352"/>
        <end position="526"/>
    </location>
</feature>
<dbReference type="PANTHER" id="PTHR14005:SF0">
    <property type="entry name" value="EUKARYOTIC TRANSLATION INITIATION FACTOR 3 SUBUNIT A"/>
    <property type="match status" value="1"/>
</dbReference>
<dbReference type="PANTHER" id="PTHR14005">
    <property type="entry name" value="EUKARYOTIC TRANSLATION INITIATION FACTOR 3, THETA SUBUNIT"/>
    <property type="match status" value="1"/>
</dbReference>
<sequence>MGPRGKNNAFFPRGINMPYMQQSPLGVPKPENALNRAEQLLKVGQQNVALQTLYDVITDSQNRRRQWNKSFEGVMLKFVELAVELKKTHMIKEALHKYRALCSHVYSQSLETVVRHLIQVAQGKLQAAQSLATVSSGVTEDLDDSSETPFALLLEAAGMEQTKERAERQNVVPWMRFIWEIYRIILDILKGNSKLELCYHEMAEKAFIFCQNGQRLVEFRRLCDILRQHLNQLIKYPRNASNDVQLSNPDTVQRFLETRFVQLNTAVELELWQEAYRTCEDIHTLIGLSKKALKAQMMVNYYKRLVEIFRASENTLYHACSLYRLYVFLLKHHKGVSAEELKIIASKLVLAVFCIPVYDQHRALVADYFSQLDSAGWLNDNSRQARMGALLGYASPPLRETLVAEVQSRSVLDNCAEELRNLHTILETDVNALSLADRLEPVLSFMEKESAYKEYIKPLKKVAVFRLLQQLCVLYDSMDLERLKKLGRFCSYREIETIALDALKARVLQVRIDHRRHCILFESNFFDTEEMRSHLKLLSSRFLRCVEMISRKEGSLQSEYDHKQELLQKALQAYRQNSEMEHLQILSRKGIIEQRKEEQEKRIAQAELEARTQASLEQQRKEEEERRKVQEDAKRRTVERLQREMKERDQLEISKLKKELTEQGAVDIEEEELNNAEYLMIKKKEAELKQRREMERRLQNLAKKLDYTDRALREEQWNLLKEKHQRDSEQLVRTAQETAQKIVEEARKRHEEDLKDKALYSAIENERQELTARLKNHANQLFEDWKKKMQEEQRQREEEKALKKEAEMVGSKPNGMKEISPSNNADNVAVPMETSGKDETHSKEVSDAVKTEETKTSAEAPPSRPMTWSEKIKAKRMQQEKQKLGGRQ</sequence>
<dbReference type="Gene3D" id="1.25.40.860">
    <property type="match status" value="2"/>
</dbReference>
<dbReference type="Pfam" id="PF22591">
    <property type="entry name" value="eIF3a_PCI_TPR-like"/>
    <property type="match status" value="1"/>
</dbReference>
<keyword evidence="6" id="KW-0175">Coiled coil</keyword>